<dbReference type="Pfam" id="PF00128">
    <property type="entry name" value="Alpha-amylase"/>
    <property type="match status" value="1"/>
</dbReference>
<evidence type="ECO:0000256" key="12">
    <source>
        <dbReference type="SAM" id="SignalP"/>
    </source>
</evidence>
<dbReference type="SUPFAM" id="SSF81296">
    <property type="entry name" value="E set domains"/>
    <property type="match status" value="1"/>
</dbReference>
<dbReference type="PROSITE" id="PS51166">
    <property type="entry name" value="CBM20"/>
    <property type="match status" value="1"/>
</dbReference>
<keyword evidence="6" id="KW-0328">Glycosyltransferase</keyword>
<evidence type="ECO:0000256" key="2">
    <source>
        <dbReference type="ARBA" id="ARBA00001913"/>
    </source>
</evidence>
<dbReference type="Proteomes" id="UP001335737">
    <property type="component" value="Unassembled WGS sequence"/>
</dbReference>
<dbReference type="SUPFAM" id="SSF51445">
    <property type="entry name" value="(Trans)glycosidases"/>
    <property type="match status" value="1"/>
</dbReference>
<evidence type="ECO:0000256" key="3">
    <source>
        <dbReference type="ARBA" id="ARBA00008061"/>
    </source>
</evidence>
<evidence type="ECO:0000256" key="4">
    <source>
        <dbReference type="ARBA" id="ARBA00012542"/>
    </source>
</evidence>
<dbReference type="InterPro" id="IPR013780">
    <property type="entry name" value="Glyco_hydro_b"/>
</dbReference>
<evidence type="ECO:0000256" key="9">
    <source>
        <dbReference type="ARBA" id="ARBA00022837"/>
    </source>
</evidence>
<reference evidence="14 15" key="1">
    <citation type="journal article" date="2024" name="Int. J. Syst. Evol. Microbiol.">
        <title>Virgibacillus tibetensis sp. nov., isolated from salt lake on the Tibetan Plateau of China.</title>
        <authorList>
            <person name="Phurbu D."/>
            <person name="Liu Z.-X."/>
            <person name="Wang R."/>
            <person name="Zheng Y.-Y."/>
            <person name="Liu H.-C."/>
            <person name="Zhou Y.-G."/>
            <person name="Yu Y.-J."/>
            <person name="Li A.-H."/>
        </authorList>
    </citation>
    <scope>NUCLEOTIDE SEQUENCE [LARGE SCALE GENOMIC DNA]</scope>
    <source>
        <strain evidence="14 15">C22-A2</strain>
    </source>
</reference>
<dbReference type="Gene3D" id="2.60.40.10">
    <property type="entry name" value="Immunoglobulins"/>
    <property type="match status" value="2"/>
</dbReference>
<dbReference type="Gene3D" id="2.60.40.1180">
    <property type="entry name" value="Golgi alpha-mannosidase II"/>
    <property type="match status" value="1"/>
</dbReference>
<gene>
    <name evidence="14" type="ORF">QGM71_05500</name>
</gene>
<dbReference type="Pfam" id="PF00686">
    <property type="entry name" value="CBM_20"/>
    <property type="match status" value="1"/>
</dbReference>
<feature type="chain" id="PRO_5046905837" description="Cyclomaltodextrin glucanotransferase" evidence="12">
    <location>
        <begin position="32"/>
        <end position="706"/>
    </location>
</feature>
<feature type="signal peptide" evidence="12">
    <location>
        <begin position="1"/>
        <end position="31"/>
    </location>
</feature>
<dbReference type="GO" id="GO:0016787">
    <property type="term" value="F:hydrolase activity"/>
    <property type="evidence" value="ECO:0007669"/>
    <property type="project" value="UniProtKB-KW"/>
</dbReference>
<keyword evidence="9" id="KW-0106">Calcium</keyword>
<dbReference type="InterPro" id="IPR017853">
    <property type="entry name" value="GH"/>
</dbReference>
<dbReference type="SMART" id="SM00632">
    <property type="entry name" value="Aamy_C"/>
    <property type="match status" value="1"/>
</dbReference>
<dbReference type="InterPro" id="IPR002909">
    <property type="entry name" value="IPT_dom"/>
</dbReference>
<dbReference type="InterPro" id="IPR013784">
    <property type="entry name" value="Carb-bd-like_fold"/>
</dbReference>
<dbReference type="EMBL" id="JARZFX010000002">
    <property type="protein sequence ID" value="MEC5422952.1"/>
    <property type="molecule type" value="Genomic_DNA"/>
</dbReference>
<evidence type="ECO:0000256" key="11">
    <source>
        <dbReference type="RuleBase" id="RU003615"/>
    </source>
</evidence>
<dbReference type="EC" id="2.4.1.19" evidence="4"/>
<comment type="caution">
    <text evidence="14">The sequence shown here is derived from an EMBL/GenBank/DDBJ whole genome shotgun (WGS) entry which is preliminary data.</text>
</comment>
<keyword evidence="6" id="KW-0808">Transferase</keyword>
<dbReference type="SUPFAM" id="SSF51011">
    <property type="entry name" value="Glycosyl hydrolase domain"/>
    <property type="match status" value="1"/>
</dbReference>
<name>A0ABU6KCA0_9BACI</name>
<keyword evidence="15" id="KW-1185">Reference proteome</keyword>
<proteinExistence type="inferred from homology"/>
<keyword evidence="8 12" id="KW-0732">Signal</keyword>
<organism evidence="14 15">
    <name type="scientific">Virgibacillus tibetensis</name>
    <dbReference type="NCBI Taxonomy" id="3042313"/>
    <lineage>
        <taxon>Bacteria</taxon>
        <taxon>Bacillati</taxon>
        <taxon>Bacillota</taxon>
        <taxon>Bacilli</taxon>
        <taxon>Bacillales</taxon>
        <taxon>Bacillaceae</taxon>
        <taxon>Virgibacillus</taxon>
    </lineage>
</organism>
<dbReference type="SUPFAM" id="SSF49452">
    <property type="entry name" value="Starch-binding domain-like"/>
    <property type="match status" value="1"/>
</dbReference>
<accession>A0ABU6KCA0</accession>
<dbReference type="PRINTS" id="PR00110">
    <property type="entry name" value="ALPHAAMYLASE"/>
</dbReference>
<comment type="catalytic activity">
    <reaction evidence="1">
        <text>Cyclizes part of a (1-&gt;4)-alpha-D-glucan chain by formation of a (1-&gt;4)-alpha-D-glucosidic bond.</text>
        <dbReference type="EC" id="2.4.1.19"/>
    </reaction>
</comment>
<evidence type="ECO:0000259" key="13">
    <source>
        <dbReference type="PROSITE" id="PS51166"/>
    </source>
</evidence>
<dbReference type="InterPro" id="IPR006046">
    <property type="entry name" value="Alpha_amylase"/>
</dbReference>
<evidence type="ECO:0000313" key="14">
    <source>
        <dbReference type="EMBL" id="MEC5422952.1"/>
    </source>
</evidence>
<evidence type="ECO:0000256" key="7">
    <source>
        <dbReference type="ARBA" id="ARBA00022723"/>
    </source>
</evidence>
<dbReference type="InterPro" id="IPR031319">
    <property type="entry name" value="A-amylase_C"/>
</dbReference>
<dbReference type="CDD" id="cd00604">
    <property type="entry name" value="IPT_CGTD"/>
    <property type="match status" value="1"/>
</dbReference>
<evidence type="ECO:0000256" key="10">
    <source>
        <dbReference type="ARBA" id="ARBA00032019"/>
    </source>
</evidence>
<dbReference type="Pfam" id="PF01833">
    <property type="entry name" value="TIG"/>
    <property type="match status" value="1"/>
</dbReference>
<dbReference type="InterPro" id="IPR006047">
    <property type="entry name" value="GH13_cat_dom"/>
</dbReference>
<dbReference type="InterPro" id="IPR002044">
    <property type="entry name" value="CBM20"/>
</dbReference>
<evidence type="ECO:0000313" key="15">
    <source>
        <dbReference type="Proteomes" id="UP001335737"/>
    </source>
</evidence>
<dbReference type="RefSeq" id="WP_327606523.1">
    <property type="nucleotide sequence ID" value="NZ_JARZFX010000002.1"/>
</dbReference>
<comment type="similarity">
    <text evidence="3 11">Belongs to the glycosyl hydrolase 13 family.</text>
</comment>
<dbReference type="SMART" id="SM00642">
    <property type="entry name" value="Aamy"/>
    <property type="match status" value="1"/>
</dbReference>
<dbReference type="Gene3D" id="3.20.20.80">
    <property type="entry name" value="Glycosidases"/>
    <property type="match status" value="1"/>
</dbReference>
<evidence type="ECO:0000256" key="6">
    <source>
        <dbReference type="ARBA" id="ARBA00022676"/>
    </source>
</evidence>
<dbReference type="InterPro" id="IPR014756">
    <property type="entry name" value="Ig_E-set"/>
</dbReference>
<evidence type="ECO:0000256" key="1">
    <source>
        <dbReference type="ARBA" id="ARBA00000390"/>
    </source>
</evidence>
<feature type="domain" description="CBM20" evidence="13">
    <location>
        <begin position="601"/>
        <end position="706"/>
    </location>
</feature>
<sequence>MTKITRIFMKTFALILLILITTTITFTNTHADVFNKVDYSRDVIYQIVTDRFYDGDSSNNPSEDIYSSDCSNLHKYCGGDWQGIIDKINDGYLTTMGITAIWISQPVENVYALHPSGYTSYHGYWARDYKRTNPFYGDFSEFDRLINTAHSNGIKVIMDFTPNHSSPALETDPSYAENGAIYDDGNLLGSYSNDPLNIFHHFGGTDFSSYEDGIYRNLYDLADYDLNNEIIDQYLKESIKLWLDKGIDGIRVDAVKHMSQGWQESLMSEIYNYRPVFTFGEWFLGTGEVDPQNHHFANESGMSLLDFQYGQTIREVLRDGTADWHVFNEMIESTADDYNEVIDQVTFIDNHDMSRFSVDGSSNRHTDMALAVLLTSRGVPTIYYGTEQYLTGNNDPENRKPMSSFNTSTNSYQIISQLAPLRQSNPALGFGNTKERWVNSDVYIYERKFGNNVVLTAINRGNSSYEVTNLNTSLPEGIYNDELDYLLDGNNITINTDGSVNSFNLSPRGVAIWQYTEESSIPLIGHVGPMMGQAGNIITINGEGFGSVEGTVQFNSTNANVQSWSNTEIEIKVPNITPRKYDITILNASNIKSNTYDDFEVLTGEQVTVRFVVNNAFTDPGTNVYIVGNISELGNWYPDEAVGPMFNQVVYEYPTWYYDISVPAGETIEYKFIKKGSSGNVEWESGSNHIYTTPMQGTDTVLVNWQ</sequence>
<protein>
    <recommendedName>
        <fullName evidence="5">Cyclomaltodextrin glucanotransferase</fullName>
        <ecNumber evidence="4">2.4.1.19</ecNumber>
    </recommendedName>
    <alternativeName>
        <fullName evidence="10">Cyclodextrin-glycosyltransferase</fullName>
    </alternativeName>
</protein>
<comment type="cofactor">
    <cofactor evidence="2">
        <name>Ca(2+)</name>
        <dbReference type="ChEBI" id="CHEBI:29108"/>
    </cofactor>
</comment>
<dbReference type="PANTHER" id="PTHR10357">
    <property type="entry name" value="ALPHA-AMYLASE FAMILY MEMBER"/>
    <property type="match status" value="1"/>
</dbReference>
<evidence type="ECO:0000256" key="5">
    <source>
        <dbReference type="ARBA" id="ARBA00019944"/>
    </source>
</evidence>
<keyword evidence="7" id="KW-0479">Metal-binding</keyword>
<dbReference type="InterPro" id="IPR013783">
    <property type="entry name" value="Ig-like_fold"/>
</dbReference>
<keyword evidence="14" id="KW-0378">Hydrolase</keyword>
<dbReference type="PANTHER" id="PTHR10357:SF215">
    <property type="entry name" value="ALPHA-AMYLASE 1"/>
    <property type="match status" value="1"/>
</dbReference>
<dbReference type="CDD" id="cd11320">
    <property type="entry name" value="AmyAc_AmyMalt_CGTase_like"/>
    <property type="match status" value="1"/>
</dbReference>
<evidence type="ECO:0000256" key="8">
    <source>
        <dbReference type="ARBA" id="ARBA00022729"/>
    </source>
</evidence>
<dbReference type="SMART" id="SM01065">
    <property type="entry name" value="CBM_2"/>
    <property type="match status" value="1"/>
</dbReference>